<evidence type="ECO:0000313" key="2">
    <source>
        <dbReference type="Proteomes" id="UP001501057"/>
    </source>
</evidence>
<dbReference type="EMBL" id="BAAAME010000002">
    <property type="protein sequence ID" value="GAA1727267.1"/>
    <property type="molecule type" value="Genomic_DNA"/>
</dbReference>
<proteinExistence type="predicted"/>
<reference evidence="1 2" key="1">
    <citation type="journal article" date="2019" name="Int. J. Syst. Evol. Microbiol.">
        <title>The Global Catalogue of Microorganisms (GCM) 10K type strain sequencing project: providing services to taxonomists for standard genome sequencing and annotation.</title>
        <authorList>
            <consortium name="The Broad Institute Genomics Platform"/>
            <consortium name="The Broad Institute Genome Sequencing Center for Infectious Disease"/>
            <person name="Wu L."/>
            <person name="Ma J."/>
        </authorList>
    </citation>
    <scope>NUCLEOTIDE SEQUENCE [LARGE SCALE GENOMIC DNA]</scope>
    <source>
        <strain evidence="1 2">JCM 13518</strain>
    </source>
</reference>
<evidence type="ECO:0000313" key="1">
    <source>
        <dbReference type="EMBL" id="GAA1727267.1"/>
    </source>
</evidence>
<keyword evidence="2" id="KW-1185">Reference proteome</keyword>
<organism evidence="1 2">
    <name type="scientific">Aeromicrobium alkaliterrae</name>
    <dbReference type="NCBI Taxonomy" id="302168"/>
    <lineage>
        <taxon>Bacteria</taxon>
        <taxon>Bacillati</taxon>
        <taxon>Actinomycetota</taxon>
        <taxon>Actinomycetes</taxon>
        <taxon>Propionibacteriales</taxon>
        <taxon>Nocardioidaceae</taxon>
        <taxon>Aeromicrobium</taxon>
    </lineage>
</organism>
<sequence>MPRRRPPRPSGRPLVANQSVEVRAGREWHVRRLSGATSGKPYTCPGCHRPIPVGTGHVVAWPVEAALLSSSALDERRHWHTACWQRA</sequence>
<accession>A0ABN2JHY9</accession>
<dbReference type="RefSeq" id="WP_344197372.1">
    <property type="nucleotide sequence ID" value="NZ_BAAAME010000002.1"/>
</dbReference>
<gene>
    <name evidence="1" type="ORF">GCM10009710_04920</name>
</gene>
<evidence type="ECO:0008006" key="3">
    <source>
        <dbReference type="Google" id="ProtNLM"/>
    </source>
</evidence>
<name>A0ABN2JHY9_9ACTN</name>
<protein>
    <recommendedName>
        <fullName evidence="3">ATP/GTP-binding protein</fullName>
    </recommendedName>
</protein>
<dbReference type="Proteomes" id="UP001501057">
    <property type="component" value="Unassembled WGS sequence"/>
</dbReference>
<comment type="caution">
    <text evidence="1">The sequence shown here is derived from an EMBL/GenBank/DDBJ whole genome shotgun (WGS) entry which is preliminary data.</text>
</comment>